<feature type="region of interest" description="Disordered" evidence="12">
    <location>
        <begin position="55"/>
        <end position="118"/>
    </location>
</feature>
<comment type="catalytic activity">
    <reaction evidence="8">
        <text>L-threonyl-[protein] + ATP = O-phospho-L-threonyl-[protein] + ADP + H(+)</text>
        <dbReference type="Rhea" id="RHEA:46608"/>
        <dbReference type="Rhea" id="RHEA-COMP:11060"/>
        <dbReference type="Rhea" id="RHEA-COMP:11605"/>
        <dbReference type="ChEBI" id="CHEBI:15378"/>
        <dbReference type="ChEBI" id="CHEBI:30013"/>
        <dbReference type="ChEBI" id="CHEBI:30616"/>
        <dbReference type="ChEBI" id="CHEBI:61977"/>
        <dbReference type="ChEBI" id="CHEBI:456216"/>
        <dbReference type="EC" id="2.7.11.1"/>
    </reaction>
</comment>
<dbReference type="Gene3D" id="1.10.510.10">
    <property type="entry name" value="Transferase(Phosphotransferase) domain 1"/>
    <property type="match status" value="1"/>
</dbReference>
<dbReference type="EC" id="2.7.11.1" evidence="1"/>
<evidence type="ECO:0000313" key="15">
    <source>
        <dbReference type="Proteomes" id="UP001605036"/>
    </source>
</evidence>
<evidence type="ECO:0000256" key="12">
    <source>
        <dbReference type="SAM" id="MobiDB-lite"/>
    </source>
</evidence>
<dbReference type="InterPro" id="IPR000719">
    <property type="entry name" value="Prot_kinase_dom"/>
</dbReference>
<comment type="caution">
    <text evidence="14">The sequence shown here is derived from an EMBL/GenBank/DDBJ whole genome shotgun (WGS) entry which is preliminary data.</text>
</comment>
<name>A0ABD1ZAW6_9MARC</name>
<keyword evidence="5" id="KW-0547">Nucleotide-binding</keyword>
<keyword evidence="7" id="KW-0067">ATP-binding</keyword>
<evidence type="ECO:0000256" key="7">
    <source>
        <dbReference type="ARBA" id="ARBA00022840"/>
    </source>
</evidence>
<dbReference type="PROSITE" id="PS50011">
    <property type="entry name" value="PROTEIN_KINASE_DOM"/>
    <property type="match status" value="1"/>
</dbReference>
<keyword evidence="6" id="KW-0418">Kinase</keyword>
<feature type="domain" description="Protein kinase" evidence="13">
    <location>
        <begin position="160"/>
        <end position="421"/>
    </location>
</feature>
<evidence type="ECO:0000256" key="10">
    <source>
        <dbReference type="ARBA" id="ARBA00054601"/>
    </source>
</evidence>
<keyword evidence="3" id="KW-0597">Phosphoprotein</keyword>
<dbReference type="InterPro" id="IPR008271">
    <property type="entry name" value="Ser/Thr_kinase_AS"/>
</dbReference>
<dbReference type="GO" id="GO:0005524">
    <property type="term" value="F:ATP binding"/>
    <property type="evidence" value="ECO:0007669"/>
    <property type="project" value="UniProtKB-KW"/>
</dbReference>
<evidence type="ECO:0000256" key="3">
    <source>
        <dbReference type="ARBA" id="ARBA00022553"/>
    </source>
</evidence>
<evidence type="ECO:0000259" key="13">
    <source>
        <dbReference type="PROSITE" id="PS50011"/>
    </source>
</evidence>
<dbReference type="PROSITE" id="PS00108">
    <property type="entry name" value="PROTEIN_KINASE_ST"/>
    <property type="match status" value="1"/>
</dbReference>
<organism evidence="14 15">
    <name type="scientific">Riccia fluitans</name>
    <dbReference type="NCBI Taxonomy" id="41844"/>
    <lineage>
        <taxon>Eukaryota</taxon>
        <taxon>Viridiplantae</taxon>
        <taxon>Streptophyta</taxon>
        <taxon>Embryophyta</taxon>
        <taxon>Marchantiophyta</taxon>
        <taxon>Marchantiopsida</taxon>
        <taxon>Marchantiidae</taxon>
        <taxon>Marchantiales</taxon>
        <taxon>Ricciaceae</taxon>
        <taxon>Riccia</taxon>
    </lineage>
</organism>
<dbReference type="GO" id="GO:0051707">
    <property type="term" value="P:response to other organism"/>
    <property type="evidence" value="ECO:0007669"/>
    <property type="project" value="UniProtKB-ARBA"/>
</dbReference>
<dbReference type="GO" id="GO:0004674">
    <property type="term" value="F:protein serine/threonine kinase activity"/>
    <property type="evidence" value="ECO:0007669"/>
    <property type="project" value="UniProtKB-KW"/>
</dbReference>
<dbReference type="EMBL" id="JBHFFA010000002">
    <property type="protein sequence ID" value="KAL2644890.1"/>
    <property type="molecule type" value="Genomic_DNA"/>
</dbReference>
<dbReference type="CDD" id="cd14008">
    <property type="entry name" value="STKc_LKB1_CaMKK"/>
    <property type="match status" value="1"/>
</dbReference>
<gene>
    <name evidence="14" type="ORF">R1flu_012477</name>
</gene>
<evidence type="ECO:0000256" key="9">
    <source>
        <dbReference type="ARBA" id="ARBA00048679"/>
    </source>
</evidence>
<dbReference type="Proteomes" id="UP001605036">
    <property type="component" value="Unassembled WGS sequence"/>
</dbReference>
<evidence type="ECO:0000256" key="1">
    <source>
        <dbReference type="ARBA" id="ARBA00012513"/>
    </source>
</evidence>
<dbReference type="SUPFAM" id="SSF56112">
    <property type="entry name" value="Protein kinase-like (PK-like)"/>
    <property type="match status" value="1"/>
</dbReference>
<keyword evidence="4" id="KW-0808">Transferase</keyword>
<reference evidence="14 15" key="1">
    <citation type="submission" date="2024-09" db="EMBL/GenBank/DDBJ databases">
        <title>Chromosome-scale assembly of Riccia fluitans.</title>
        <authorList>
            <person name="Paukszto L."/>
            <person name="Sawicki J."/>
            <person name="Karawczyk K."/>
            <person name="Piernik-Szablinska J."/>
            <person name="Szczecinska M."/>
            <person name="Mazdziarz M."/>
        </authorList>
    </citation>
    <scope>NUCLEOTIDE SEQUENCE [LARGE SCALE GENOMIC DNA]</scope>
    <source>
        <strain evidence="14">Rf_01</strain>
        <tissue evidence="14">Aerial parts of the thallus</tissue>
    </source>
</reference>
<dbReference type="FunFam" id="3.30.200.20:FF:000206">
    <property type="entry name" value="Serine/threonine-protein kinase Ssp1"/>
    <property type="match status" value="1"/>
</dbReference>
<dbReference type="AlphaFoldDB" id="A0ABD1ZAW6"/>
<evidence type="ECO:0000256" key="11">
    <source>
        <dbReference type="ARBA" id="ARBA00066296"/>
    </source>
</evidence>
<dbReference type="Pfam" id="PF00069">
    <property type="entry name" value="Pkinase"/>
    <property type="match status" value="1"/>
</dbReference>
<comment type="subunit">
    <text evidence="11">Associates with the SNF1-related protein kinase (SnRK) complex. Interacts with AL1, a geminivirus (TGMV) protein essential for viral replication.</text>
</comment>
<comment type="function">
    <text evidence="10">Activates SnRK1.1/KIN10 and SnRK1.2/KIN11 by phosphorylation of their activation-loop 'Thr-198' and 'Thr-176', respectively. Required for the regulation by SnRK1 kinases of the transcription of a large set of genes, the modification the activity of metabolic enzymes, and the control of various nutrient-responsive cellular developmental processes.</text>
</comment>
<accession>A0ABD1ZAW6</accession>
<dbReference type="SMART" id="SM00220">
    <property type="entry name" value="S_TKc"/>
    <property type="match status" value="1"/>
</dbReference>
<evidence type="ECO:0000256" key="8">
    <source>
        <dbReference type="ARBA" id="ARBA00047899"/>
    </source>
</evidence>
<feature type="compositionally biased region" description="Low complexity" evidence="12">
    <location>
        <begin position="59"/>
        <end position="69"/>
    </location>
</feature>
<dbReference type="PANTHER" id="PTHR24346">
    <property type="entry name" value="MAP/MICROTUBULE AFFINITY-REGULATING KINASE"/>
    <property type="match status" value="1"/>
</dbReference>
<dbReference type="FunFam" id="1.10.510.10:FF:000747">
    <property type="entry name" value="Serine/threonine-protein kinase GRIK2"/>
    <property type="match status" value="1"/>
</dbReference>
<comment type="catalytic activity">
    <reaction evidence="9">
        <text>L-seryl-[protein] + ATP = O-phospho-L-seryl-[protein] + ADP + H(+)</text>
        <dbReference type="Rhea" id="RHEA:17989"/>
        <dbReference type="Rhea" id="RHEA-COMP:9863"/>
        <dbReference type="Rhea" id="RHEA-COMP:11604"/>
        <dbReference type="ChEBI" id="CHEBI:15378"/>
        <dbReference type="ChEBI" id="CHEBI:29999"/>
        <dbReference type="ChEBI" id="CHEBI:30616"/>
        <dbReference type="ChEBI" id="CHEBI:83421"/>
        <dbReference type="ChEBI" id="CHEBI:456216"/>
        <dbReference type="EC" id="2.7.11.1"/>
    </reaction>
</comment>
<dbReference type="InterPro" id="IPR011009">
    <property type="entry name" value="Kinase-like_dom_sf"/>
</dbReference>
<evidence type="ECO:0000313" key="14">
    <source>
        <dbReference type="EMBL" id="KAL2644890.1"/>
    </source>
</evidence>
<evidence type="ECO:0000256" key="2">
    <source>
        <dbReference type="ARBA" id="ARBA00022527"/>
    </source>
</evidence>
<keyword evidence="15" id="KW-1185">Reference proteome</keyword>
<sequence>MFLSIQETPDGRHSSERVNRTRLELLTDVMRSLNDNFGPRGQCGEAAGHLGFWERHQKSPPSSKLSSSSEAPPGGTNKDALLGISTLEETGKVTRRGGRPASKSPLMTEAGGSTNGNVYSLASAKVDSQREDSSVSRPVKETHHALRYEDPDGNKMINEYVRDCKIGTGSYGKVVLHRSRKDDKLYAIKIFHKSRLRKLRVAPAETALMDVLREVSIMKKLDHPNIVKLVEVIDDPESDYFYMVLEYVEGRWIFEGSGPPGGIGEETARRYFRDVVAGLGYLHKNHIVHGDIKPENLLISRGGRIKIGDFGVSRTFEGENDELRRSPGTPVYTAPECCLGVTYRGRAADVWALGCTLYCMVLGKYPFVGDTLQGTYERIVNEEFWYPEDIDPDLLNLLRGLLCKDPKKRLTLDEVANHPWLLRDSPSS</sequence>
<protein>
    <recommendedName>
        <fullName evidence="1">non-specific serine/threonine protein kinase</fullName>
        <ecNumber evidence="1">2.7.11.1</ecNumber>
    </recommendedName>
</protein>
<evidence type="ECO:0000256" key="5">
    <source>
        <dbReference type="ARBA" id="ARBA00022741"/>
    </source>
</evidence>
<evidence type="ECO:0000256" key="4">
    <source>
        <dbReference type="ARBA" id="ARBA00022679"/>
    </source>
</evidence>
<dbReference type="PANTHER" id="PTHR24346:SF39">
    <property type="entry name" value="SERINE_THREONINE-PROTEIN KINASE GRIK1-RELATED"/>
    <property type="match status" value="1"/>
</dbReference>
<proteinExistence type="predicted"/>
<keyword evidence="2" id="KW-0723">Serine/threonine-protein kinase</keyword>
<evidence type="ECO:0000256" key="6">
    <source>
        <dbReference type="ARBA" id="ARBA00022777"/>
    </source>
</evidence>